<dbReference type="Proteomes" id="UP000430692">
    <property type="component" value="Unassembled WGS sequence"/>
</dbReference>
<keyword evidence="2" id="KW-1185">Reference proteome</keyword>
<dbReference type="EMBL" id="WUUL01000010">
    <property type="protein sequence ID" value="MXQ54977.1"/>
    <property type="molecule type" value="Genomic_DNA"/>
</dbReference>
<name>A0A6I4VTS8_9BACL</name>
<sequence length="60" mass="7169">MLKMYLLRNGWKKTDCLSKLLTKFQLKEIHLYLNIEVAYVEFQESHSFIIKITFLSGGRM</sequence>
<organism evidence="1 2">
    <name type="scientific">Shimazuella alba</name>
    <dbReference type="NCBI Taxonomy" id="2690964"/>
    <lineage>
        <taxon>Bacteria</taxon>
        <taxon>Bacillati</taxon>
        <taxon>Bacillota</taxon>
        <taxon>Bacilli</taxon>
        <taxon>Bacillales</taxon>
        <taxon>Thermoactinomycetaceae</taxon>
        <taxon>Shimazuella</taxon>
    </lineage>
</organism>
<gene>
    <name evidence="1" type="ORF">GSM42_14875</name>
</gene>
<dbReference type="AlphaFoldDB" id="A0A6I4VTS8"/>
<comment type="caution">
    <text evidence="1">The sequence shown here is derived from an EMBL/GenBank/DDBJ whole genome shotgun (WGS) entry which is preliminary data.</text>
</comment>
<reference evidence="1 2" key="1">
    <citation type="submission" date="2019-12" db="EMBL/GenBank/DDBJ databases">
        <title>Whole-genome analyses of novel actinobacteria.</title>
        <authorList>
            <person name="Sahin N."/>
            <person name="Saygin H."/>
        </authorList>
    </citation>
    <scope>NUCLEOTIDE SEQUENCE [LARGE SCALE GENOMIC DNA]</scope>
    <source>
        <strain evidence="1 2">KC615</strain>
    </source>
</reference>
<evidence type="ECO:0000313" key="2">
    <source>
        <dbReference type="Proteomes" id="UP000430692"/>
    </source>
</evidence>
<protein>
    <submittedName>
        <fullName evidence="1">Uncharacterized protein</fullName>
    </submittedName>
</protein>
<proteinExistence type="predicted"/>
<evidence type="ECO:0000313" key="1">
    <source>
        <dbReference type="EMBL" id="MXQ54977.1"/>
    </source>
</evidence>
<dbReference type="RefSeq" id="WP_160802328.1">
    <property type="nucleotide sequence ID" value="NZ_WUUL01000010.1"/>
</dbReference>
<accession>A0A6I4VTS8</accession>